<dbReference type="AlphaFoldDB" id="A0AAN8F0X0"/>
<name>A0AAN8F0X0_9EURO</name>
<dbReference type="Gene3D" id="2.60.120.620">
    <property type="entry name" value="q2cbj1_9rhob like domain"/>
    <property type="match status" value="1"/>
</dbReference>
<comment type="caution">
    <text evidence="2">The sequence shown here is derived from an EMBL/GenBank/DDBJ whole genome shotgun (WGS) entry which is preliminary data.</text>
</comment>
<dbReference type="PANTHER" id="PTHR40470">
    <property type="entry name" value="PHYTANOYL-COA DIOXYGENASE FAMILY PROTEIN (AFU_ORTHOLOGUE AFUA_2G15850)"/>
    <property type="match status" value="1"/>
</dbReference>
<keyword evidence="3" id="KW-1185">Reference proteome</keyword>
<evidence type="ECO:0000313" key="2">
    <source>
        <dbReference type="EMBL" id="KAK5949406.1"/>
    </source>
</evidence>
<protein>
    <recommendedName>
        <fullName evidence="4">Phytanoyl-CoA dioxygenase</fullName>
    </recommendedName>
</protein>
<feature type="compositionally biased region" description="Low complexity" evidence="1">
    <location>
        <begin position="41"/>
        <end position="56"/>
    </location>
</feature>
<dbReference type="EMBL" id="JAKLMC020000036">
    <property type="protein sequence ID" value="KAK5949406.1"/>
    <property type="molecule type" value="Genomic_DNA"/>
</dbReference>
<feature type="compositionally biased region" description="Polar residues" evidence="1">
    <location>
        <begin position="17"/>
        <end position="36"/>
    </location>
</feature>
<dbReference type="SUPFAM" id="SSF51197">
    <property type="entry name" value="Clavaminate synthase-like"/>
    <property type="match status" value="1"/>
</dbReference>
<dbReference type="PANTHER" id="PTHR40470:SF1">
    <property type="entry name" value="PHYTANOYL-COA DIOXYGENASE FAMILY PROTEIN (AFU_ORTHOLOGUE AFUA_2G15850)"/>
    <property type="match status" value="1"/>
</dbReference>
<sequence length="373" mass="41169">MTDTTPIITHPPDLTRLHNSSSPTIPTKLSSSSSFSAGHMPSTTATTSTTTPTTSPTNIQQLQQNGYIIIPSLLPPHLLLASRATSKYLVQRTRLGTFWPHVRTVPKQYPPWPLFSSPDQDLNIWGVQHLLHPDLKGLRDVFAEVYFCGEVLGVVRGLLADPNNSKDGEEVAVGEDELVMELFNLLVSPGKRQGFELEWHRDDVRPDVTEDEEARLLSEKTPAGRQLHAQYNIALFEDESLVVVPGSHRRVRTEQERKAGKYDVLPGEVRVNLGPGDAVFYDSNILHRGVYGGIDEHTELGRMTLHGSVGLRGYGAERCRQVLQHGVGEWVDGDGGGFGSIQDEGKRRVAEVMRRNLVEMGRGVGDVGFSLEG</sequence>
<evidence type="ECO:0008006" key="4">
    <source>
        <dbReference type="Google" id="ProtNLM"/>
    </source>
</evidence>
<feature type="region of interest" description="Disordered" evidence="1">
    <location>
        <begin position="1"/>
        <end position="56"/>
    </location>
</feature>
<feature type="compositionally biased region" description="Low complexity" evidence="1">
    <location>
        <begin position="1"/>
        <end position="14"/>
    </location>
</feature>
<gene>
    <name evidence="2" type="ORF">OHC33_009579</name>
</gene>
<evidence type="ECO:0000313" key="3">
    <source>
        <dbReference type="Proteomes" id="UP001316803"/>
    </source>
</evidence>
<accession>A0AAN8F0X0</accession>
<organism evidence="2 3">
    <name type="scientific">Knufia fluminis</name>
    <dbReference type="NCBI Taxonomy" id="191047"/>
    <lineage>
        <taxon>Eukaryota</taxon>
        <taxon>Fungi</taxon>
        <taxon>Dikarya</taxon>
        <taxon>Ascomycota</taxon>
        <taxon>Pezizomycotina</taxon>
        <taxon>Eurotiomycetes</taxon>
        <taxon>Chaetothyriomycetidae</taxon>
        <taxon>Chaetothyriales</taxon>
        <taxon>Trichomeriaceae</taxon>
        <taxon>Knufia</taxon>
    </lineage>
</organism>
<proteinExistence type="predicted"/>
<reference evidence="2 3" key="1">
    <citation type="submission" date="2022-12" db="EMBL/GenBank/DDBJ databases">
        <title>Genomic features and morphological characterization of a novel Knufia sp. strain isolated from spacecraft assembly facility.</title>
        <authorList>
            <person name="Teixeira M."/>
            <person name="Chander A.M."/>
            <person name="Stajich J.E."/>
            <person name="Venkateswaran K."/>
        </authorList>
    </citation>
    <scope>NUCLEOTIDE SEQUENCE [LARGE SCALE GENOMIC DNA]</scope>
    <source>
        <strain evidence="2 3">FJI-L2-BK-P2</strain>
    </source>
</reference>
<evidence type="ECO:0000256" key="1">
    <source>
        <dbReference type="SAM" id="MobiDB-lite"/>
    </source>
</evidence>
<dbReference type="Proteomes" id="UP001316803">
    <property type="component" value="Unassembled WGS sequence"/>
</dbReference>
<dbReference type="Pfam" id="PF05721">
    <property type="entry name" value="PhyH"/>
    <property type="match status" value="1"/>
</dbReference>
<dbReference type="InterPro" id="IPR008775">
    <property type="entry name" value="Phytyl_CoA_dOase-like"/>
</dbReference>